<dbReference type="NCBIfam" id="NF033547">
    <property type="entry name" value="transpos_IS1595"/>
    <property type="match status" value="1"/>
</dbReference>
<dbReference type="InterPro" id="IPR053164">
    <property type="entry name" value="IS1016-like_transposase"/>
</dbReference>
<dbReference type="PANTHER" id="PTHR47163:SF2">
    <property type="entry name" value="SI:DKEY-17M8.2"/>
    <property type="match status" value="1"/>
</dbReference>
<name>A0A1Y3Z3N5_9BACE</name>
<dbReference type="RefSeq" id="WP_087425615.1">
    <property type="nucleotide sequence ID" value="NZ_NFII01000003.1"/>
</dbReference>
<reference evidence="3" key="1">
    <citation type="submission" date="2017-04" db="EMBL/GenBank/DDBJ databases">
        <title>Function of individual gut microbiota members based on whole genome sequencing of pure cultures obtained from chicken caecum.</title>
        <authorList>
            <person name="Medvecky M."/>
            <person name="Cejkova D."/>
            <person name="Polansky O."/>
            <person name="Karasova D."/>
            <person name="Kubasova T."/>
            <person name="Cizek A."/>
            <person name="Rychlik I."/>
        </authorList>
    </citation>
    <scope>NUCLEOTIDE SEQUENCE [LARGE SCALE GENOMIC DNA]</scope>
    <source>
        <strain evidence="3">An43</strain>
    </source>
</reference>
<evidence type="ECO:0000313" key="2">
    <source>
        <dbReference type="EMBL" id="OUO02230.1"/>
    </source>
</evidence>
<dbReference type="PANTHER" id="PTHR47163">
    <property type="entry name" value="DDE_TNP_IS1595 DOMAIN-CONTAINING PROTEIN"/>
    <property type="match status" value="1"/>
</dbReference>
<dbReference type="InterPro" id="IPR024445">
    <property type="entry name" value="Tnp_ISXO2-like"/>
</dbReference>
<dbReference type="EMBL" id="NFII01000003">
    <property type="protein sequence ID" value="OUO02230.1"/>
    <property type="molecule type" value="Genomic_DNA"/>
</dbReference>
<accession>A0A1Y3Z3N5</accession>
<evidence type="ECO:0000313" key="3">
    <source>
        <dbReference type="Proteomes" id="UP000195386"/>
    </source>
</evidence>
<comment type="caution">
    <text evidence="2">The sequence shown here is derived from an EMBL/GenBank/DDBJ whole genome shotgun (WGS) entry which is preliminary data.</text>
</comment>
<dbReference type="Proteomes" id="UP000195386">
    <property type="component" value="Unassembled WGS sequence"/>
</dbReference>
<dbReference type="Pfam" id="PF12762">
    <property type="entry name" value="DDE_Tnp_IS1595"/>
    <property type="match status" value="1"/>
</dbReference>
<dbReference type="AlphaFoldDB" id="A0A1Y3Z3N5"/>
<gene>
    <name evidence="2" type="ORF">B5F97_05010</name>
</gene>
<organism evidence="2 3">
    <name type="scientific">Bacteroides clarus</name>
    <dbReference type="NCBI Taxonomy" id="626929"/>
    <lineage>
        <taxon>Bacteria</taxon>
        <taxon>Pseudomonadati</taxon>
        <taxon>Bacteroidota</taxon>
        <taxon>Bacteroidia</taxon>
        <taxon>Bacteroidales</taxon>
        <taxon>Bacteroidaceae</taxon>
        <taxon>Bacteroides</taxon>
    </lineage>
</organism>
<sequence length="322" mass="37742">MKDPFDIKVESVPALYELFPTEEACLKHLESIYWHGDPVSPFDKTSKVYKLGNGKFRCKNTGKNFTVRTGTMFEKTKVSIQKWFVSIWFVVNQKAGISSYQLASNIGVTQKTAWYMLHKIRCQMYLANENPLENEVEIDETLVGGRNKNRHWNKKVPHSQGRSHKDKTPVVGMLQRNNMMNAKVTPDTTAKTLSSLIKQFIHPDATLFTDENSAYNAIGREYTRYYVDHSKNYYGWGDITSNRIEAAWTHFKRMVIGTYRNVLSRNYLQKYVDEFVFRYNLRDVDNSDRFNCFLCCSNGRITHREIRNRLWIELTENKQSLH</sequence>
<proteinExistence type="predicted"/>
<feature type="domain" description="ISXO2-like transposase" evidence="1">
    <location>
        <begin position="131"/>
        <end position="280"/>
    </location>
</feature>
<dbReference type="SMART" id="SM01126">
    <property type="entry name" value="DDE_Tnp_IS1595"/>
    <property type="match status" value="1"/>
</dbReference>
<protein>
    <submittedName>
        <fullName evidence="2">IS1595 family transposase</fullName>
    </submittedName>
</protein>
<evidence type="ECO:0000259" key="1">
    <source>
        <dbReference type="SMART" id="SM01126"/>
    </source>
</evidence>